<dbReference type="PANTHER" id="PTHR37820">
    <property type="entry name" value="CELL DIVISION PROTEIN DIVIB"/>
    <property type="match status" value="1"/>
</dbReference>
<dbReference type="Pfam" id="PF08478">
    <property type="entry name" value="POTRA_1"/>
    <property type="match status" value="1"/>
</dbReference>
<evidence type="ECO:0000256" key="2">
    <source>
        <dbReference type="ARBA" id="ARBA00022475"/>
    </source>
</evidence>
<comment type="function">
    <text evidence="8">Cell division protein that may be involved in stabilizing or promoting the assembly of the division complex.</text>
</comment>
<evidence type="ECO:0000256" key="7">
    <source>
        <dbReference type="ARBA" id="ARBA00023306"/>
    </source>
</evidence>
<dbReference type="STRING" id="284581.AMD01_20740"/>
<feature type="domain" description="POTRA" evidence="9">
    <location>
        <begin position="50"/>
        <end position="118"/>
    </location>
</feature>
<dbReference type="PATRIC" id="fig|284581.3.peg.1476"/>
<dbReference type="RefSeq" id="WP_053403370.1">
    <property type="nucleotide sequence ID" value="NZ_JAUBKI010000001.1"/>
</dbReference>
<dbReference type="GO" id="GO:0032153">
    <property type="term" value="C:cell division site"/>
    <property type="evidence" value="ECO:0007669"/>
    <property type="project" value="UniProtKB-UniRule"/>
</dbReference>
<evidence type="ECO:0000256" key="6">
    <source>
        <dbReference type="ARBA" id="ARBA00023136"/>
    </source>
</evidence>
<dbReference type="InterPro" id="IPR050487">
    <property type="entry name" value="FtsQ_DivIB"/>
</dbReference>
<dbReference type="InterPro" id="IPR034746">
    <property type="entry name" value="POTRA"/>
</dbReference>
<dbReference type="AlphaFoldDB" id="A0A0M0KPF0"/>
<dbReference type="InterPro" id="IPR005548">
    <property type="entry name" value="Cell_div_FtsQ/DivIB_C"/>
</dbReference>
<dbReference type="InterPro" id="IPR013685">
    <property type="entry name" value="POTRA_FtsQ_type"/>
</dbReference>
<dbReference type="GO" id="GO:0005886">
    <property type="term" value="C:plasma membrane"/>
    <property type="evidence" value="ECO:0007669"/>
    <property type="project" value="UniProtKB-SubCell"/>
</dbReference>
<keyword evidence="4 8" id="KW-0812">Transmembrane</keyword>
<dbReference type="Pfam" id="PF03799">
    <property type="entry name" value="FtsQ_DivIB_C"/>
    <property type="match status" value="1"/>
</dbReference>
<comment type="subcellular location">
    <subcellularLocation>
        <location evidence="8">Cell membrane</location>
        <topology evidence="8">Single-pass type II membrane protein</topology>
    </subcellularLocation>
    <subcellularLocation>
        <location evidence="1">Membrane</location>
    </subcellularLocation>
    <text evidence="8">Localizes to the division septum.</text>
</comment>
<evidence type="ECO:0000313" key="10">
    <source>
        <dbReference type="EMBL" id="KOO40736.1"/>
    </source>
</evidence>
<dbReference type="Gene3D" id="3.10.20.310">
    <property type="entry name" value="membrane protein fhac"/>
    <property type="match status" value="1"/>
</dbReference>
<gene>
    <name evidence="8" type="primary">divIB</name>
    <name evidence="10" type="ORF">AMD01_20740</name>
</gene>
<dbReference type="OrthoDB" id="1819027at2"/>
<evidence type="ECO:0000256" key="1">
    <source>
        <dbReference type="ARBA" id="ARBA00004370"/>
    </source>
</evidence>
<evidence type="ECO:0000259" key="9">
    <source>
        <dbReference type="PROSITE" id="PS51779"/>
    </source>
</evidence>
<dbReference type="GO" id="GO:0043093">
    <property type="term" value="P:FtsZ-dependent cytokinesis"/>
    <property type="evidence" value="ECO:0007669"/>
    <property type="project" value="UniProtKB-UniRule"/>
</dbReference>
<keyword evidence="7 8" id="KW-0131">Cell cycle</keyword>
<accession>A0A0M0KPF0</accession>
<evidence type="ECO:0000256" key="4">
    <source>
        <dbReference type="ARBA" id="ARBA00022692"/>
    </source>
</evidence>
<comment type="caution">
    <text evidence="10">The sequence shown here is derived from an EMBL/GenBank/DDBJ whole genome shotgun (WGS) entry which is preliminary data.</text>
</comment>
<proteinExistence type="inferred from homology"/>
<dbReference type="PROSITE" id="PS51779">
    <property type="entry name" value="POTRA"/>
    <property type="match status" value="1"/>
</dbReference>
<name>A0A0M0KPF0_9BACI</name>
<organism evidence="10 11">
    <name type="scientific">Priestia koreensis</name>
    <dbReference type="NCBI Taxonomy" id="284581"/>
    <lineage>
        <taxon>Bacteria</taxon>
        <taxon>Bacillati</taxon>
        <taxon>Bacillota</taxon>
        <taxon>Bacilli</taxon>
        <taxon>Bacillales</taxon>
        <taxon>Bacillaceae</taxon>
        <taxon>Priestia</taxon>
    </lineage>
</organism>
<keyword evidence="6 8" id="KW-0472">Membrane</keyword>
<protein>
    <recommendedName>
        <fullName evidence="8">Cell division protein DivIB</fullName>
    </recommendedName>
</protein>
<evidence type="ECO:0000256" key="5">
    <source>
        <dbReference type="ARBA" id="ARBA00022989"/>
    </source>
</evidence>
<keyword evidence="11" id="KW-1185">Reference proteome</keyword>
<dbReference type="HAMAP" id="MF_00912">
    <property type="entry name" value="DivIB"/>
    <property type="match status" value="1"/>
</dbReference>
<evidence type="ECO:0000256" key="8">
    <source>
        <dbReference type="HAMAP-Rule" id="MF_00912"/>
    </source>
</evidence>
<keyword evidence="2 8" id="KW-1003">Cell membrane</keyword>
<dbReference type="EMBL" id="LILC01000032">
    <property type="protein sequence ID" value="KOO40736.1"/>
    <property type="molecule type" value="Genomic_DNA"/>
</dbReference>
<keyword evidence="3 8" id="KW-0132">Cell division</keyword>
<comment type="similarity">
    <text evidence="8">Belongs to the FtsQ/DivIB family. DivIB subfamily.</text>
</comment>
<dbReference type="Gene3D" id="3.40.50.10960">
    <property type="match status" value="1"/>
</dbReference>
<keyword evidence="5 8" id="KW-1133">Transmembrane helix</keyword>
<dbReference type="InterPro" id="IPR026580">
    <property type="entry name" value="DivIB"/>
</dbReference>
<dbReference type="PANTHER" id="PTHR37820:SF1">
    <property type="entry name" value="CELL DIVISION PROTEIN FTSQ"/>
    <property type="match status" value="1"/>
</dbReference>
<evidence type="ECO:0000256" key="3">
    <source>
        <dbReference type="ARBA" id="ARBA00022618"/>
    </source>
</evidence>
<evidence type="ECO:0000313" key="11">
    <source>
        <dbReference type="Proteomes" id="UP000037558"/>
    </source>
</evidence>
<reference evidence="11" key="1">
    <citation type="submission" date="2015-08" db="EMBL/GenBank/DDBJ databases">
        <title>Fjat-14210 dsm16467.</title>
        <authorList>
            <person name="Liu B."/>
            <person name="Wang J."/>
            <person name="Zhu Y."/>
            <person name="Liu G."/>
            <person name="Chen Q."/>
            <person name="Chen Z."/>
            <person name="Lan J."/>
            <person name="Che J."/>
            <person name="Ge C."/>
            <person name="Shi H."/>
            <person name="Pan Z."/>
            <person name="Liu X."/>
        </authorList>
    </citation>
    <scope>NUCLEOTIDE SEQUENCE [LARGE SCALE GENOMIC DNA]</scope>
    <source>
        <strain evidence="11">DSM 16467</strain>
    </source>
</reference>
<dbReference type="Proteomes" id="UP000037558">
    <property type="component" value="Unassembled WGS sequence"/>
</dbReference>
<sequence length="266" mass="30579">MENEKVVHLEDRVPKLKEQRKQKANRRLIFYLSIFFLLILFIVYTQSSLSNVASVEVKGNQYVSDQTILKLSKLTKETSYWKIPKGEVADRIKANPEIKSVTIHKSLPNKVVLNVTEYKRIAYVLAKGKYLPINENGKVLKAVKGKPNLSNAPLLVDWKKPDVIQEMVQSLNKLPDTITKAIAEIYYTPERSDSLHITLYMNDGHEVSASLRDFSKKMLDYPTILNYMEKDYPNAKGIIHLEVSPYFEPYTKPKEKEGDEESETQG</sequence>